<dbReference type="Proteomes" id="UP000011713">
    <property type="component" value="Unassembled WGS sequence"/>
</dbReference>
<dbReference type="HOGENOM" id="CLU_2781333_0_0_1"/>
<keyword evidence="2" id="KW-1185">Reference proteome</keyword>
<name>M4BFE4_HYAAE</name>
<dbReference type="EnsemblProtists" id="HpaT805013">
    <property type="protein sequence ID" value="HpaP805013"/>
    <property type="gene ID" value="HpaG805013"/>
</dbReference>
<dbReference type="VEuPathDB" id="FungiDB:HpaG805013"/>
<reference evidence="1" key="2">
    <citation type="submission" date="2015-06" db="UniProtKB">
        <authorList>
            <consortium name="EnsemblProtists"/>
        </authorList>
    </citation>
    <scope>IDENTIFICATION</scope>
    <source>
        <strain evidence="1">Emoy2</strain>
    </source>
</reference>
<protein>
    <submittedName>
        <fullName evidence="1">Uncharacterized protein</fullName>
    </submittedName>
</protein>
<accession>M4BFE4</accession>
<dbReference type="AlphaFoldDB" id="M4BFE4"/>
<sequence>MDVNSISLIVHPDFRVFNRAFTKPARDERVVFYEFNIIELKTSVKEFKTFKIMKWSWSVCNLTAVVTNF</sequence>
<evidence type="ECO:0000313" key="2">
    <source>
        <dbReference type="Proteomes" id="UP000011713"/>
    </source>
</evidence>
<dbReference type="InParanoid" id="M4BFE4"/>
<reference evidence="2" key="1">
    <citation type="journal article" date="2010" name="Science">
        <title>Signatures of adaptation to obligate biotrophy in the Hyaloperonospora arabidopsidis genome.</title>
        <authorList>
            <person name="Baxter L."/>
            <person name="Tripathy S."/>
            <person name="Ishaque N."/>
            <person name="Boot N."/>
            <person name="Cabral A."/>
            <person name="Kemen E."/>
            <person name="Thines M."/>
            <person name="Ah-Fong A."/>
            <person name="Anderson R."/>
            <person name="Badejoko W."/>
            <person name="Bittner-Eddy P."/>
            <person name="Boore J.L."/>
            <person name="Chibucos M.C."/>
            <person name="Coates M."/>
            <person name="Dehal P."/>
            <person name="Delehaunty K."/>
            <person name="Dong S."/>
            <person name="Downton P."/>
            <person name="Dumas B."/>
            <person name="Fabro G."/>
            <person name="Fronick C."/>
            <person name="Fuerstenberg S.I."/>
            <person name="Fulton L."/>
            <person name="Gaulin E."/>
            <person name="Govers F."/>
            <person name="Hughes L."/>
            <person name="Humphray S."/>
            <person name="Jiang R.H."/>
            <person name="Judelson H."/>
            <person name="Kamoun S."/>
            <person name="Kyung K."/>
            <person name="Meijer H."/>
            <person name="Minx P."/>
            <person name="Morris P."/>
            <person name="Nelson J."/>
            <person name="Phuntumart V."/>
            <person name="Qutob D."/>
            <person name="Rehmany A."/>
            <person name="Rougon-Cardoso A."/>
            <person name="Ryden P."/>
            <person name="Torto-Alalibo T."/>
            <person name="Studholme D."/>
            <person name="Wang Y."/>
            <person name="Win J."/>
            <person name="Wood J."/>
            <person name="Clifton S.W."/>
            <person name="Rogers J."/>
            <person name="Van den Ackerveken G."/>
            <person name="Jones J.D."/>
            <person name="McDowell J.M."/>
            <person name="Beynon J."/>
            <person name="Tyler B.M."/>
        </authorList>
    </citation>
    <scope>NUCLEOTIDE SEQUENCE [LARGE SCALE GENOMIC DNA]</scope>
    <source>
        <strain evidence="2">Emoy2</strain>
    </source>
</reference>
<organism evidence="1 2">
    <name type="scientific">Hyaloperonospora arabidopsidis (strain Emoy2)</name>
    <name type="common">Downy mildew agent</name>
    <name type="synonym">Peronospora arabidopsidis</name>
    <dbReference type="NCBI Taxonomy" id="559515"/>
    <lineage>
        <taxon>Eukaryota</taxon>
        <taxon>Sar</taxon>
        <taxon>Stramenopiles</taxon>
        <taxon>Oomycota</taxon>
        <taxon>Peronosporomycetes</taxon>
        <taxon>Peronosporales</taxon>
        <taxon>Peronosporaceae</taxon>
        <taxon>Hyaloperonospora</taxon>
    </lineage>
</organism>
<proteinExistence type="predicted"/>
<dbReference type="EMBL" id="JH598203">
    <property type="status" value="NOT_ANNOTATED_CDS"/>
    <property type="molecule type" value="Genomic_DNA"/>
</dbReference>
<evidence type="ECO:0000313" key="1">
    <source>
        <dbReference type="EnsemblProtists" id="HpaP805013"/>
    </source>
</evidence>